<evidence type="ECO:0000256" key="1">
    <source>
        <dbReference type="SAM" id="MobiDB-lite"/>
    </source>
</evidence>
<feature type="compositionally biased region" description="Basic and acidic residues" evidence="1">
    <location>
        <begin position="345"/>
        <end position="356"/>
    </location>
</feature>
<organism evidence="2 3">
    <name type="scientific">Austropuccinia psidii MF-1</name>
    <dbReference type="NCBI Taxonomy" id="1389203"/>
    <lineage>
        <taxon>Eukaryota</taxon>
        <taxon>Fungi</taxon>
        <taxon>Dikarya</taxon>
        <taxon>Basidiomycota</taxon>
        <taxon>Pucciniomycotina</taxon>
        <taxon>Pucciniomycetes</taxon>
        <taxon>Pucciniales</taxon>
        <taxon>Sphaerophragmiaceae</taxon>
        <taxon>Austropuccinia</taxon>
    </lineage>
</organism>
<proteinExistence type="predicted"/>
<reference evidence="2" key="1">
    <citation type="submission" date="2021-03" db="EMBL/GenBank/DDBJ databases">
        <title>Draft genome sequence of rust myrtle Austropuccinia psidii MF-1, a brazilian biotype.</title>
        <authorList>
            <person name="Quecine M.C."/>
            <person name="Pachon D.M.R."/>
            <person name="Bonatelli M.L."/>
            <person name="Correr F.H."/>
            <person name="Franceschini L.M."/>
            <person name="Leite T.F."/>
            <person name="Margarido G.R.A."/>
            <person name="Almeida C.A."/>
            <person name="Ferrarezi J.A."/>
            <person name="Labate C.A."/>
        </authorList>
    </citation>
    <scope>NUCLEOTIDE SEQUENCE</scope>
    <source>
        <strain evidence="2">MF-1</strain>
    </source>
</reference>
<evidence type="ECO:0000313" key="3">
    <source>
        <dbReference type="Proteomes" id="UP000765509"/>
    </source>
</evidence>
<feature type="region of interest" description="Disordered" evidence="1">
    <location>
        <begin position="343"/>
        <end position="362"/>
    </location>
</feature>
<feature type="region of interest" description="Disordered" evidence="1">
    <location>
        <begin position="148"/>
        <end position="187"/>
    </location>
</feature>
<name>A0A9Q3GJY4_9BASI</name>
<gene>
    <name evidence="2" type="ORF">O181_009465</name>
</gene>
<dbReference type="EMBL" id="AVOT02002266">
    <property type="protein sequence ID" value="MBW0469750.1"/>
    <property type="molecule type" value="Genomic_DNA"/>
</dbReference>
<accession>A0A9Q3GJY4</accession>
<evidence type="ECO:0000313" key="2">
    <source>
        <dbReference type="EMBL" id="MBW0469750.1"/>
    </source>
</evidence>
<protein>
    <submittedName>
        <fullName evidence="2">Uncharacterized protein</fullName>
    </submittedName>
</protein>
<keyword evidence="3" id="KW-1185">Reference proteome</keyword>
<sequence>MQHIKVINPVVTSKGQFPRPADNKFVQGRVKETLVSKGTRQKTKKACLEPEDLEEDTLDKVVNCKTLREIIPTLPFTFQFNRNLKPEDWKDMDQVLQLHQLLKDLFSMEHGQQEVQPGILLGRTWSKFPEDLSQRDILQRPYGNHQRLESHQAVQTPGGEAKQHTGESSHYPSYRRTTDPDSAYSDSFRITRSRPNQLSSGFIPFRNQQISGQDSKFFIIPGSFQENRRIQGQKQDHLHPKEERVRPNDPEAFEFGERSTQEPEVDVHNSRISSHINRNITPTQIEHNVVTPESNSNSDALSFQMSQFAEQTQKQFSELHASHERMKTLTASMDKNFKTLQEGHSQLREASDETNKRLNQVL</sequence>
<dbReference type="Proteomes" id="UP000765509">
    <property type="component" value="Unassembled WGS sequence"/>
</dbReference>
<comment type="caution">
    <text evidence="2">The sequence shown here is derived from an EMBL/GenBank/DDBJ whole genome shotgun (WGS) entry which is preliminary data.</text>
</comment>
<dbReference type="AlphaFoldDB" id="A0A9Q3GJY4"/>